<evidence type="ECO:0000313" key="2">
    <source>
        <dbReference type="Proteomes" id="UP000887578"/>
    </source>
</evidence>
<feature type="transmembrane region" description="Helical" evidence="1">
    <location>
        <begin position="6"/>
        <end position="25"/>
    </location>
</feature>
<dbReference type="AlphaFoldDB" id="A0A914Q2I3"/>
<keyword evidence="2" id="KW-1185">Reference proteome</keyword>
<evidence type="ECO:0000313" key="3">
    <source>
        <dbReference type="WBParaSite" id="PDA_v2.g23078.t1"/>
    </source>
</evidence>
<feature type="transmembrane region" description="Helical" evidence="1">
    <location>
        <begin position="70"/>
        <end position="95"/>
    </location>
</feature>
<dbReference type="WBParaSite" id="PDA_v2.g23078.t1">
    <property type="protein sequence ID" value="PDA_v2.g23078.t1"/>
    <property type="gene ID" value="PDA_v2.g23078"/>
</dbReference>
<proteinExistence type="predicted"/>
<accession>A0A914Q2I3</accession>
<feature type="transmembrane region" description="Helical" evidence="1">
    <location>
        <begin position="37"/>
        <end position="58"/>
    </location>
</feature>
<evidence type="ECO:0000256" key="1">
    <source>
        <dbReference type="SAM" id="Phobius"/>
    </source>
</evidence>
<reference evidence="3" key="1">
    <citation type="submission" date="2022-11" db="UniProtKB">
        <authorList>
            <consortium name="WormBaseParasite"/>
        </authorList>
    </citation>
    <scope>IDENTIFICATION</scope>
</reference>
<keyword evidence="1" id="KW-1133">Transmembrane helix</keyword>
<organism evidence="2 3">
    <name type="scientific">Panagrolaimus davidi</name>
    <dbReference type="NCBI Taxonomy" id="227884"/>
    <lineage>
        <taxon>Eukaryota</taxon>
        <taxon>Metazoa</taxon>
        <taxon>Ecdysozoa</taxon>
        <taxon>Nematoda</taxon>
        <taxon>Chromadorea</taxon>
        <taxon>Rhabditida</taxon>
        <taxon>Tylenchina</taxon>
        <taxon>Panagrolaimomorpha</taxon>
        <taxon>Panagrolaimoidea</taxon>
        <taxon>Panagrolaimidae</taxon>
        <taxon>Panagrolaimus</taxon>
    </lineage>
</organism>
<keyword evidence="1" id="KW-0812">Transmembrane</keyword>
<dbReference type="Proteomes" id="UP000887578">
    <property type="component" value="Unplaced"/>
</dbReference>
<sequence>MFFGSLRVTLVIVLQVFITSIIFILQSIDTLKKILELGNFQNCAWIFGSMGLTMPISLQMFRQLRILFEAILVLTVMTGYREAIISFFTLIFFVIKHPIEAFRSLRYPWRTS</sequence>
<protein>
    <submittedName>
        <fullName evidence="3">Uncharacterized protein</fullName>
    </submittedName>
</protein>
<name>A0A914Q2I3_9BILA</name>
<keyword evidence="1" id="KW-0472">Membrane</keyword>